<protein>
    <submittedName>
        <fullName evidence="5">Rho-related GTP-binding protein RhoQ</fullName>
    </submittedName>
</protein>
<dbReference type="OrthoDB" id="8830751at2759"/>
<dbReference type="OMA" id="YHECSAR"/>
<comment type="similarity">
    <text evidence="1">Belongs to the small GTPase superfamily. Rho family.</text>
</comment>
<evidence type="ECO:0000313" key="6">
    <source>
        <dbReference type="Proteomes" id="UP000324585"/>
    </source>
</evidence>
<dbReference type="GO" id="GO:0005525">
    <property type="term" value="F:GTP binding"/>
    <property type="evidence" value="ECO:0007669"/>
    <property type="project" value="UniProtKB-KW"/>
</dbReference>
<dbReference type="FunFam" id="3.40.50.300:FF:001179">
    <property type="entry name" value="Rho family GTPase"/>
    <property type="match status" value="1"/>
</dbReference>
<dbReference type="InterPro" id="IPR001806">
    <property type="entry name" value="Small_GTPase"/>
</dbReference>
<dbReference type="NCBIfam" id="TIGR00231">
    <property type="entry name" value="small_GTP"/>
    <property type="match status" value="1"/>
</dbReference>
<dbReference type="PROSITE" id="PS51420">
    <property type="entry name" value="RHO"/>
    <property type="match status" value="1"/>
</dbReference>
<gene>
    <name evidence="5" type="ORF">FVE85_7226</name>
</gene>
<evidence type="ECO:0000313" key="5">
    <source>
        <dbReference type="EMBL" id="KAA8499641.1"/>
    </source>
</evidence>
<dbReference type="GO" id="GO:0003924">
    <property type="term" value="F:GTPase activity"/>
    <property type="evidence" value="ECO:0007669"/>
    <property type="project" value="InterPro"/>
</dbReference>
<organism evidence="5 6">
    <name type="scientific">Porphyridium purpureum</name>
    <name type="common">Red alga</name>
    <name type="synonym">Porphyridium cruentum</name>
    <dbReference type="NCBI Taxonomy" id="35688"/>
    <lineage>
        <taxon>Eukaryota</taxon>
        <taxon>Rhodophyta</taxon>
        <taxon>Bangiophyceae</taxon>
        <taxon>Porphyridiales</taxon>
        <taxon>Porphyridiaceae</taxon>
        <taxon>Porphyridium</taxon>
    </lineage>
</organism>
<keyword evidence="3" id="KW-0342">GTP-binding</keyword>
<dbReference type="InterPro" id="IPR005225">
    <property type="entry name" value="Small_GTP-bd"/>
</dbReference>
<dbReference type="InterPro" id="IPR027417">
    <property type="entry name" value="P-loop_NTPase"/>
</dbReference>
<dbReference type="EMBL" id="VRMN01000001">
    <property type="protein sequence ID" value="KAA8499641.1"/>
    <property type="molecule type" value="Genomic_DNA"/>
</dbReference>
<dbReference type="SMART" id="SM00173">
    <property type="entry name" value="RAS"/>
    <property type="match status" value="1"/>
</dbReference>
<evidence type="ECO:0000256" key="2">
    <source>
        <dbReference type="ARBA" id="ARBA00022741"/>
    </source>
</evidence>
<keyword evidence="6" id="KW-1185">Reference proteome</keyword>
<dbReference type="Pfam" id="PF00071">
    <property type="entry name" value="Ras"/>
    <property type="match status" value="1"/>
</dbReference>
<evidence type="ECO:0000256" key="1">
    <source>
        <dbReference type="ARBA" id="ARBA00010142"/>
    </source>
</evidence>
<name>A0A5J4Z6W6_PORPP</name>
<dbReference type="GO" id="GO:0007264">
    <property type="term" value="P:small GTPase-mediated signal transduction"/>
    <property type="evidence" value="ECO:0007669"/>
    <property type="project" value="InterPro"/>
</dbReference>
<dbReference type="SMART" id="SM00175">
    <property type="entry name" value="RAB"/>
    <property type="match status" value="1"/>
</dbReference>
<reference evidence="6" key="1">
    <citation type="journal article" date="2019" name="Nat. Commun.">
        <title>Expansion of phycobilisome linker gene families in mesophilic red algae.</title>
        <authorList>
            <person name="Lee J."/>
            <person name="Kim D."/>
            <person name="Bhattacharya D."/>
            <person name="Yoon H.S."/>
        </authorList>
    </citation>
    <scope>NUCLEOTIDE SEQUENCE [LARGE SCALE GENOMIC DNA]</scope>
    <source>
        <strain evidence="6">CCMP 1328</strain>
    </source>
</reference>
<dbReference type="SUPFAM" id="SSF52540">
    <property type="entry name" value="P-loop containing nucleoside triphosphate hydrolases"/>
    <property type="match status" value="1"/>
</dbReference>
<dbReference type="SMART" id="SM00174">
    <property type="entry name" value="RHO"/>
    <property type="match status" value="1"/>
</dbReference>
<sequence>MDDGVSVIKIVEVGDGSVGKTCLLYRYATDDFPTSYVPTVFDDYRVTIEVDGVKTRVQIVDTAGQEDYESLRVLSYPDASVVIIAFSLVNPVSFANVEKRWIKEVREKAPDAKVMLVGTKLDLRKDPEELAKMAKRNLMPISTKEGEECARRIGAIAYHECSARGEVPVGLKDLFDDAIRSNMYTGKENSKIGRSRSGVTGKKNAPEPVRTRRNRGAGCLPAFF</sequence>
<dbReference type="CDD" id="cd00157">
    <property type="entry name" value="Rho"/>
    <property type="match status" value="1"/>
</dbReference>
<dbReference type="PROSITE" id="PS51421">
    <property type="entry name" value="RAS"/>
    <property type="match status" value="1"/>
</dbReference>
<dbReference type="AlphaFoldDB" id="A0A5J4Z6W6"/>
<dbReference type="PROSITE" id="PS51419">
    <property type="entry name" value="RAB"/>
    <property type="match status" value="1"/>
</dbReference>
<dbReference type="PANTHER" id="PTHR24072">
    <property type="entry name" value="RHO FAMILY GTPASE"/>
    <property type="match status" value="1"/>
</dbReference>
<feature type="region of interest" description="Disordered" evidence="4">
    <location>
        <begin position="186"/>
        <end position="214"/>
    </location>
</feature>
<dbReference type="PRINTS" id="PR00449">
    <property type="entry name" value="RASTRNSFRMNG"/>
</dbReference>
<evidence type="ECO:0000256" key="3">
    <source>
        <dbReference type="ARBA" id="ARBA00023134"/>
    </source>
</evidence>
<dbReference type="Gene3D" id="3.40.50.300">
    <property type="entry name" value="P-loop containing nucleotide triphosphate hydrolases"/>
    <property type="match status" value="1"/>
</dbReference>
<accession>A0A5J4Z6W6</accession>
<evidence type="ECO:0000256" key="4">
    <source>
        <dbReference type="SAM" id="MobiDB-lite"/>
    </source>
</evidence>
<dbReference type="Proteomes" id="UP000324585">
    <property type="component" value="Unassembled WGS sequence"/>
</dbReference>
<proteinExistence type="inferred from homology"/>
<dbReference type="InterPro" id="IPR003578">
    <property type="entry name" value="Small_GTPase_Rho"/>
</dbReference>
<keyword evidence="2" id="KW-0547">Nucleotide-binding</keyword>
<comment type="caution">
    <text evidence="5">The sequence shown here is derived from an EMBL/GenBank/DDBJ whole genome shotgun (WGS) entry which is preliminary data.</text>
</comment>